<evidence type="ECO:0000313" key="2">
    <source>
        <dbReference type="EMBL" id="RNM15893.1"/>
    </source>
</evidence>
<accession>A0A3N0GTU9</accession>
<keyword evidence="3" id="KW-1185">Reference proteome</keyword>
<sequence>MSTHVQQPAGTHRLARRAWVAVGCIPVGFVLSMVVGEGLFAMQGYDSGDEDAPAGAIALAGGTGILVFAGPCVAAWLLGRRAVAAGEPQGSTPALVGAVVGAVFVLMNLLGVVGRIAGL</sequence>
<reference evidence="2 3" key="1">
    <citation type="submission" date="2018-11" db="EMBL/GenBank/DDBJ databases">
        <authorList>
            <person name="Li F."/>
        </authorList>
    </citation>
    <scope>NUCLEOTIDE SEQUENCE [LARGE SCALE GENOMIC DNA]</scope>
    <source>
        <strain evidence="2 3">Gsoil 818</strain>
    </source>
</reference>
<proteinExistence type="predicted"/>
<comment type="caution">
    <text evidence="2">The sequence shown here is derived from an EMBL/GenBank/DDBJ whole genome shotgun (WGS) entry which is preliminary data.</text>
</comment>
<organism evidence="2 3">
    <name type="scientific">Nocardioides pocheonensis</name>
    <dbReference type="NCBI Taxonomy" id="661485"/>
    <lineage>
        <taxon>Bacteria</taxon>
        <taxon>Bacillati</taxon>
        <taxon>Actinomycetota</taxon>
        <taxon>Actinomycetes</taxon>
        <taxon>Propionibacteriales</taxon>
        <taxon>Nocardioidaceae</taxon>
        <taxon>Nocardioides</taxon>
    </lineage>
</organism>
<keyword evidence="1" id="KW-1133">Transmembrane helix</keyword>
<name>A0A3N0GTU9_9ACTN</name>
<keyword evidence="1" id="KW-0812">Transmembrane</keyword>
<keyword evidence="1" id="KW-0472">Membrane</keyword>
<dbReference type="EMBL" id="RJSF01000019">
    <property type="protein sequence ID" value="RNM15893.1"/>
    <property type="molecule type" value="Genomic_DNA"/>
</dbReference>
<evidence type="ECO:0000256" key="1">
    <source>
        <dbReference type="SAM" id="Phobius"/>
    </source>
</evidence>
<feature type="transmembrane region" description="Helical" evidence="1">
    <location>
        <begin position="20"/>
        <end position="42"/>
    </location>
</feature>
<gene>
    <name evidence="2" type="ORF">EFL26_06905</name>
</gene>
<feature type="transmembrane region" description="Helical" evidence="1">
    <location>
        <begin position="54"/>
        <end position="78"/>
    </location>
</feature>
<dbReference type="AlphaFoldDB" id="A0A3N0GTU9"/>
<protein>
    <submittedName>
        <fullName evidence="2">Uncharacterized protein</fullName>
    </submittedName>
</protein>
<evidence type="ECO:0000313" key="3">
    <source>
        <dbReference type="Proteomes" id="UP000279994"/>
    </source>
</evidence>
<dbReference type="RefSeq" id="WP_123222145.1">
    <property type="nucleotide sequence ID" value="NZ_RJSF01000019.1"/>
</dbReference>
<dbReference type="Proteomes" id="UP000279994">
    <property type="component" value="Unassembled WGS sequence"/>
</dbReference>
<feature type="transmembrane region" description="Helical" evidence="1">
    <location>
        <begin position="90"/>
        <end position="113"/>
    </location>
</feature>